<dbReference type="InterPro" id="IPR011042">
    <property type="entry name" value="6-blade_b-propeller_TolB-like"/>
</dbReference>
<keyword evidence="1" id="KW-0863">Zinc-finger</keyword>
<reference evidence="3" key="1">
    <citation type="submission" date="2018-11" db="EMBL/GenBank/DDBJ databases">
        <authorList>
            <person name="Alioto T."/>
            <person name="Alioto T."/>
        </authorList>
    </citation>
    <scope>NUCLEOTIDE SEQUENCE</scope>
</reference>
<dbReference type="Proteomes" id="UP000596742">
    <property type="component" value="Unassembled WGS sequence"/>
</dbReference>
<dbReference type="SUPFAM" id="SSF101898">
    <property type="entry name" value="NHL repeat"/>
    <property type="match status" value="1"/>
</dbReference>
<accession>A0A8B6CBT1</accession>
<organism evidence="3 4">
    <name type="scientific">Mytilus galloprovincialis</name>
    <name type="common">Mediterranean mussel</name>
    <dbReference type="NCBI Taxonomy" id="29158"/>
    <lineage>
        <taxon>Eukaryota</taxon>
        <taxon>Metazoa</taxon>
        <taxon>Spiralia</taxon>
        <taxon>Lophotrochozoa</taxon>
        <taxon>Mollusca</taxon>
        <taxon>Bivalvia</taxon>
        <taxon>Autobranchia</taxon>
        <taxon>Pteriomorphia</taxon>
        <taxon>Mytilida</taxon>
        <taxon>Mytiloidea</taxon>
        <taxon>Mytilidae</taxon>
        <taxon>Mytilinae</taxon>
        <taxon>Mytilus</taxon>
    </lineage>
</organism>
<dbReference type="GO" id="GO:0008270">
    <property type="term" value="F:zinc ion binding"/>
    <property type="evidence" value="ECO:0007669"/>
    <property type="project" value="UniProtKB-KW"/>
</dbReference>
<comment type="caution">
    <text evidence="3">The sequence shown here is derived from an EMBL/GenBank/DDBJ whole genome shotgun (WGS) entry which is preliminary data.</text>
</comment>
<dbReference type="OrthoDB" id="6111144at2759"/>
<dbReference type="InterPro" id="IPR047153">
    <property type="entry name" value="TRIM45/56/19-like"/>
</dbReference>
<dbReference type="EMBL" id="UYJE01001400">
    <property type="protein sequence ID" value="VDI01893.1"/>
    <property type="molecule type" value="Genomic_DNA"/>
</dbReference>
<dbReference type="PANTHER" id="PTHR25462">
    <property type="entry name" value="BONUS, ISOFORM C-RELATED"/>
    <property type="match status" value="1"/>
</dbReference>
<dbReference type="SMART" id="SM00336">
    <property type="entry name" value="BBOX"/>
    <property type="match status" value="2"/>
</dbReference>
<proteinExistence type="predicted"/>
<sequence length="556" mass="63454">MAQNLIICQFCEISKEIKWKCFSCDLVLCAYCAGKHSKFGGSEEHCIIHLKQVGTPENLDIIQKLNLKNIRCTIHEEEKCSLFCKKCKEPICSFCVLEPEHKGHNLEKLVTVYNNQLSDLKDIKKRIEKNSPGLSKIVSECTYTIDNYNEVKQKILQRQRYIKERATAEAAKLLVELDNFFKPNKEALMEDYKKILEKQSMTKKTNKLIDEALQSHQATYVLKTIGKVDKHLQLKVNADAIPQDQKFMFSIPDSLSINFGSVEVCPNNLRIINTYEICLPGVHGIKKLMSLKKGTLVFFYEKGEEEFMEYCDIHSGRLVFKYKTCIESFIGKEKRKVHDMTVTEDDVILVTSNCGSNSNKILYMNAYDNQFNKFQIYSNFPKFYNLNNGIHSFDQTILIGFHKYNCAFSKDKPAKGVMVLDKKGNCSKTLWITENDSDSLKIGSIDSLTKNINMNIVICDQHSLFVFDSKLKCKWTNKTLTSPNDIVTTPTGLIAVCDINAIHVFSMDGKLLTRIGRTDGIHYPTCLHINKSGQLLVGCEGPTKLEDSKIHVIEIF</sequence>
<gene>
    <name evidence="3" type="ORF">MGAL_10B072528</name>
</gene>
<feature type="domain" description="B box-type" evidence="2">
    <location>
        <begin position="67"/>
        <end position="109"/>
    </location>
</feature>
<keyword evidence="1" id="KW-0479">Metal-binding</keyword>
<name>A0A8B6CBT1_MYTGA</name>
<evidence type="ECO:0000259" key="2">
    <source>
        <dbReference type="PROSITE" id="PS50119"/>
    </source>
</evidence>
<evidence type="ECO:0000256" key="1">
    <source>
        <dbReference type="PROSITE-ProRule" id="PRU00024"/>
    </source>
</evidence>
<dbReference type="InterPro" id="IPR000315">
    <property type="entry name" value="Znf_B-box"/>
</dbReference>
<keyword evidence="4" id="KW-1185">Reference proteome</keyword>
<dbReference type="SUPFAM" id="SSF57845">
    <property type="entry name" value="B-box zinc-binding domain"/>
    <property type="match status" value="1"/>
</dbReference>
<protein>
    <recommendedName>
        <fullName evidence="2">B box-type domain-containing protein</fullName>
    </recommendedName>
</protein>
<dbReference type="CDD" id="cd19756">
    <property type="entry name" value="Bbox2"/>
    <property type="match status" value="1"/>
</dbReference>
<dbReference type="AlphaFoldDB" id="A0A8B6CBT1"/>
<dbReference type="Gene3D" id="3.30.160.60">
    <property type="entry name" value="Classic Zinc Finger"/>
    <property type="match status" value="1"/>
</dbReference>
<keyword evidence="1" id="KW-0862">Zinc</keyword>
<dbReference type="Pfam" id="PF00643">
    <property type="entry name" value="zf-B_box"/>
    <property type="match status" value="1"/>
</dbReference>
<evidence type="ECO:0000313" key="4">
    <source>
        <dbReference type="Proteomes" id="UP000596742"/>
    </source>
</evidence>
<evidence type="ECO:0000313" key="3">
    <source>
        <dbReference type="EMBL" id="VDI01893.1"/>
    </source>
</evidence>
<dbReference type="PROSITE" id="PS50119">
    <property type="entry name" value="ZF_BBOX"/>
    <property type="match status" value="1"/>
</dbReference>
<dbReference type="PANTHER" id="PTHR25462:SF296">
    <property type="entry name" value="MEIOTIC P26, ISOFORM F"/>
    <property type="match status" value="1"/>
</dbReference>
<dbReference type="Gene3D" id="2.120.10.30">
    <property type="entry name" value="TolB, C-terminal domain"/>
    <property type="match status" value="1"/>
</dbReference>